<evidence type="ECO:0000313" key="5">
    <source>
        <dbReference type="Proteomes" id="UP000236311"/>
    </source>
</evidence>
<dbReference type="EMBL" id="OFSM01000002">
    <property type="protein sequence ID" value="SOY27611.1"/>
    <property type="molecule type" value="Genomic_DNA"/>
</dbReference>
<dbReference type="PANTHER" id="PTHR43420">
    <property type="entry name" value="ACETYLTRANSFERASE"/>
    <property type="match status" value="1"/>
</dbReference>
<keyword evidence="2" id="KW-0012">Acyltransferase</keyword>
<proteinExistence type="predicted"/>
<reference evidence="4 5" key="1">
    <citation type="submission" date="2018-01" db="EMBL/GenBank/DDBJ databases">
        <authorList>
            <person name="Gaut B.S."/>
            <person name="Morton B.R."/>
            <person name="Clegg M.T."/>
            <person name="Duvall M.R."/>
        </authorList>
    </citation>
    <scope>NUCLEOTIDE SEQUENCE [LARGE SCALE GENOMIC DNA]</scope>
    <source>
        <strain evidence="4">GP69</strain>
    </source>
</reference>
<sequence>MQIIAHTMEYYGEQISSDLHVSNYSPNDYEEYKRVYEECFFDMRTALGLTPVNCCDNEYELLQKASQIFLLRREGALIGSVAIYENEIDDLIVAKEFQGQGYGRELLLFAVSKMQKDGVKSISLHVADWNQNAVQIYLNNGFVIVKTEIVK</sequence>
<dbReference type="Pfam" id="PF00583">
    <property type="entry name" value="Acetyltransf_1"/>
    <property type="match status" value="1"/>
</dbReference>
<dbReference type="Gene3D" id="3.40.630.30">
    <property type="match status" value="1"/>
</dbReference>
<dbReference type="GO" id="GO:0016747">
    <property type="term" value="F:acyltransferase activity, transferring groups other than amino-acyl groups"/>
    <property type="evidence" value="ECO:0007669"/>
    <property type="project" value="InterPro"/>
</dbReference>
<dbReference type="PROSITE" id="PS51186">
    <property type="entry name" value="GNAT"/>
    <property type="match status" value="1"/>
</dbReference>
<name>A0A2K4ZAY6_9FIRM</name>
<feature type="domain" description="N-acetyltransferase" evidence="3">
    <location>
        <begin position="19"/>
        <end position="151"/>
    </location>
</feature>
<evidence type="ECO:0000313" key="4">
    <source>
        <dbReference type="EMBL" id="SOY27611.1"/>
    </source>
</evidence>
<dbReference type="AlphaFoldDB" id="A0A2K4ZAY6"/>
<dbReference type="CDD" id="cd04301">
    <property type="entry name" value="NAT_SF"/>
    <property type="match status" value="1"/>
</dbReference>
<dbReference type="Proteomes" id="UP000236311">
    <property type="component" value="Unassembled WGS sequence"/>
</dbReference>
<keyword evidence="5" id="KW-1185">Reference proteome</keyword>
<evidence type="ECO:0000256" key="1">
    <source>
        <dbReference type="ARBA" id="ARBA00022679"/>
    </source>
</evidence>
<accession>A0A2K4ZAY6</accession>
<dbReference type="InterPro" id="IPR000182">
    <property type="entry name" value="GNAT_dom"/>
</dbReference>
<dbReference type="OrthoDB" id="95438at2"/>
<gene>
    <name evidence="4" type="ORF">AMURIS_00315</name>
</gene>
<protein>
    <submittedName>
        <fullName evidence="4">Ribosomal-protein-alanine N-acetyltransferase</fullName>
    </submittedName>
</protein>
<dbReference type="RefSeq" id="WP_103237751.1">
    <property type="nucleotide sequence ID" value="NZ_JANJZD010000002.1"/>
</dbReference>
<dbReference type="SUPFAM" id="SSF55729">
    <property type="entry name" value="Acyl-CoA N-acyltransferases (Nat)"/>
    <property type="match status" value="1"/>
</dbReference>
<evidence type="ECO:0000256" key="2">
    <source>
        <dbReference type="ARBA" id="ARBA00023315"/>
    </source>
</evidence>
<organism evidence="4 5">
    <name type="scientific">Acetatifactor muris</name>
    <dbReference type="NCBI Taxonomy" id="879566"/>
    <lineage>
        <taxon>Bacteria</taxon>
        <taxon>Bacillati</taxon>
        <taxon>Bacillota</taxon>
        <taxon>Clostridia</taxon>
        <taxon>Lachnospirales</taxon>
        <taxon>Lachnospiraceae</taxon>
        <taxon>Acetatifactor</taxon>
    </lineage>
</organism>
<keyword evidence="1 4" id="KW-0808">Transferase</keyword>
<evidence type="ECO:0000259" key="3">
    <source>
        <dbReference type="PROSITE" id="PS51186"/>
    </source>
</evidence>
<dbReference type="InterPro" id="IPR050680">
    <property type="entry name" value="YpeA/RimI_acetyltransf"/>
</dbReference>
<dbReference type="InterPro" id="IPR016181">
    <property type="entry name" value="Acyl_CoA_acyltransferase"/>
</dbReference>